<protein>
    <submittedName>
        <fullName evidence="9">Multisubunit Na+/H+ antiporter, MnhF subunit</fullName>
    </submittedName>
</protein>
<comment type="subcellular location">
    <subcellularLocation>
        <location evidence="1">Cell membrane</location>
        <topology evidence="1">Multi-pass membrane protein</topology>
    </subcellularLocation>
</comment>
<dbReference type="EMBL" id="AP014568">
    <property type="protein sequence ID" value="BAO80848.1"/>
    <property type="molecule type" value="Genomic_DNA"/>
</dbReference>
<evidence type="ECO:0000256" key="5">
    <source>
        <dbReference type="ARBA" id="ARBA00022692"/>
    </source>
</evidence>
<evidence type="ECO:0000313" key="9">
    <source>
        <dbReference type="EMBL" id="BAO80848.1"/>
    </source>
</evidence>
<evidence type="ECO:0000256" key="4">
    <source>
        <dbReference type="ARBA" id="ARBA00022475"/>
    </source>
</evidence>
<evidence type="ECO:0000256" key="7">
    <source>
        <dbReference type="ARBA" id="ARBA00023136"/>
    </source>
</evidence>
<sequence length="94" mass="9782">MMLWLATTLLVLLALASCGLATWRIIQGPTHADRVVALDIMLAAAVGLCVAASIYTARTVFLDVAIGLALVGFVATVGWARVVDKGADQQGADQ</sequence>
<dbReference type="Pfam" id="PF04066">
    <property type="entry name" value="MrpF_PhaF"/>
    <property type="match status" value="1"/>
</dbReference>
<keyword evidence="5 8" id="KW-0812">Transmembrane</keyword>
<keyword evidence="10" id="KW-1185">Reference proteome</keyword>
<dbReference type="AlphaFoldDB" id="A0A060NMX6"/>
<evidence type="ECO:0000256" key="1">
    <source>
        <dbReference type="ARBA" id="ARBA00004651"/>
    </source>
</evidence>
<dbReference type="OrthoDB" id="9800226at2"/>
<dbReference type="HOGENOM" id="CLU_125825_1_2_4"/>
<keyword evidence="4" id="KW-1003">Cell membrane</keyword>
<keyword evidence="3" id="KW-0813">Transport</keyword>
<proteinExistence type="inferred from homology"/>
<dbReference type="KEGG" id="cbaa:SRAA_0994"/>
<evidence type="ECO:0000256" key="8">
    <source>
        <dbReference type="SAM" id="Phobius"/>
    </source>
</evidence>
<name>A0A060NMX6_9BURK</name>
<evidence type="ECO:0000256" key="3">
    <source>
        <dbReference type="ARBA" id="ARBA00022448"/>
    </source>
</evidence>
<keyword evidence="6 8" id="KW-1133">Transmembrane helix</keyword>
<dbReference type="STRING" id="1458425.SRAA_0994"/>
<evidence type="ECO:0000313" key="10">
    <source>
        <dbReference type="Proteomes" id="UP000067461"/>
    </source>
</evidence>
<evidence type="ECO:0000256" key="2">
    <source>
        <dbReference type="ARBA" id="ARBA00009212"/>
    </source>
</evidence>
<dbReference type="PANTHER" id="PTHR34702:SF1">
    <property type="entry name" value="NA(+)_H(+) ANTIPORTER SUBUNIT F"/>
    <property type="match status" value="1"/>
</dbReference>
<dbReference type="PANTHER" id="PTHR34702">
    <property type="entry name" value="NA(+)/H(+) ANTIPORTER SUBUNIT F1"/>
    <property type="match status" value="1"/>
</dbReference>
<dbReference type="RefSeq" id="WP_045531284.1">
    <property type="nucleotide sequence ID" value="NZ_AP014568.1"/>
</dbReference>
<reference evidence="9 10" key="1">
    <citation type="journal article" date="2014" name="Nat. Commun.">
        <title>Physiological and genomic features of highly alkaliphilic hydrogen-utilizing Betaproteobacteria from a continental serpentinizing site.</title>
        <authorList>
            <person name="Suzuki S."/>
            <person name="Kuenen J.G."/>
            <person name="Schipper K."/>
            <person name="van der Velde S."/>
            <person name="Ishii S."/>
            <person name="Wu A."/>
            <person name="Sorokin D.Y."/>
            <person name="Tenney A."/>
            <person name="Meng X.Y."/>
            <person name="Morrill P.L."/>
            <person name="Kamagata Y."/>
            <person name="Muyzer G."/>
            <person name="Nealson K.H."/>
        </authorList>
    </citation>
    <scope>NUCLEOTIDE SEQUENCE [LARGE SCALE GENOMIC DNA]</scope>
    <source>
        <strain evidence="9 10">A1</strain>
    </source>
</reference>
<feature type="transmembrane region" description="Helical" evidence="8">
    <location>
        <begin position="60"/>
        <end position="80"/>
    </location>
</feature>
<dbReference type="GO" id="GO:0015385">
    <property type="term" value="F:sodium:proton antiporter activity"/>
    <property type="evidence" value="ECO:0007669"/>
    <property type="project" value="TreeGrafter"/>
</dbReference>
<feature type="transmembrane region" description="Helical" evidence="8">
    <location>
        <begin position="34"/>
        <end position="55"/>
    </location>
</feature>
<accession>A0A060NMX6</accession>
<organism evidence="9 10">
    <name type="scientific">Serpentinimonas raichei</name>
    <dbReference type="NCBI Taxonomy" id="1458425"/>
    <lineage>
        <taxon>Bacteria</taxon>
        <taxon>Pseudomonadati</taxon>
        <taxon>Pseudomonadota</taxon>
        <taxon>Betaproteobacteria</taxon>
        <taxon>Burkholderiales</taxon>
        <taxon>Comamonadaceae</taxon>
        <taxon>Serpentinimonas</taxon>
    </lineage>
</organism>
<dbReference type="InterPro" id="IPR007208">
    <property type="entry name" value="MrpF/PhaF-like"/>
</dbReference>
<comment type="similarity">
    <text evidence="2">Belongs to the CPA3 antiporters (TC 2.A.63) subunit F family.</text>
</comment>
<keyword evidence="7 8" id="KW-0472">Membrane</keyword>
<dbReference type="Proteomes" id="UP000067461">
    <property type="component" value="Chromosome"/>
</dbReference>
<gene>
    <name evidence="9" type="ORF">SRAA_0994</name>
</gene>
<dbReference type="GO" id="GO:0005886">
    <property type="term" value="C:plasma membrane"/>
    <property type="evidence" value="ECO:0007669"/>
    <property type="project" value="UniProtKB-SubCell"/>
</dbReference>
<evidence type="ECO:0000256" key="6">
    <source>
        <dbReference type="ARBA" id="ARBA00022989"/>
    </source>
</evidence>